<dbReference type="Gene3D" id="2.130.10.10">
    <property type="entry name" value="YVTN repeat-like/Quinoprotein amine dehydrogenase"/>
    <property type="match status" value="1"/>
</dbReference>
<dbReference type="SUPFAM" id="SSF50978">
    <property type="entry name" value="WD40 repeat-like"/>
    <property type="match status" value="1"/>
</dbReference>
<evidence type="ECO:0000256" key="1">
    <source>
        <dbReference type="SAM" id="MobiDB-lite"/>
    </source>
</evidence>
<protein>
    <submittedName>
        <fullName evidence="2">Uncharacterized protein</fullName>
    </submittedName>
</protein>
<dbReference type="EMBL" id="JAOAOG010000122">
    <property type="protein sequence ID" value="KAJ6247664.1"/>
    <property type="molecule type" value="Genomic_DNA"/>
</dbReference>
<dbReference type="PANTHER" id="PTHR47467">
    <property type="entry name" value="OS01G0867200 PROTEIN"/>
    <property type="match status" value="1"/>
</dbReference>
<evidence type="ECO:0000313" key="2">
    <source>
        <dbReference type="EMBL" id="KAJ6247664.1"/>
    </source>
</evidence>
<gene>
    <name evidence="2" type="ORF">M0813_18298</name>
</gene>
<reference evidence="2" key="1">
    <citation type="submission" date="2022-08" db="EMBL/GenBank/DDBJ databases">
        <title>Novel sulfate-reducing endosymbionts in the free-living metamonad Anaeramoeba.</title>
        <authorList>
            <person name="Jerlstrom-Hultqvist J."/>
            <person name="Cepicka I."/>
            <person name="Gallot-Lavallee L."/>
            <person name="Salas-Leiva D."/>
            <person name="Curtis B.A."/>
            <person name="Zahonova K."/>
            <person name="Pipaliya S."/>
            <person name="Dacks J."/>
            <person name="Roger A.J."/>
        </authorList>
    </citation>
    <scope>NUCLEOTIDE SEQUENCE</scope>
    <source>
        <strain evidence="2">Schooner1</strain>
    </source>
</reference>
<keyword evidence="3" id="KW-1185">Reference proteome</keyword>
<proteinExistence type="predicted"/>
<feature type="compositionally biased region" description="Basic and acidic residues" evidence="1">
    <location>
        <begin position="45"/>
        <end position="80"/>
    </location>
</feature>
<organism evidence="2 3">
    <name type="scientific">Anaeramoeba flamelloides</name>
    <dbReference type="NCBI Taxonomy" id="1746091"/>
    <lineage>
        <taxon>Eukaryota</taxon>
        <taxon>Metamonada</taxon>
        <taxon>Anaeramoebidae</taxon>
        <taxon>Anaeramoeba</taxon>
    </lineage>
</organism>
<sequence length="381" mass="43379">MNIRKFKPFKNFIASPGNNGNRIVLSSPNSGFIGNGSSIFSYKFTEKEKENENENEKENKNNENEKEKEKEKENKNKESGFEIFEEPNPHEYEIQTISLLKDSLVGSIDGQGEIIVRSFMPKETSLTKQVISLSGIPKESEEIPLIEGHADLKFGPPGSNVLFSSLYWTKHICLFDLEKEMCVRAIHAQERPTGLSVAPQQGQPILYSLEGQTIAMYDQRSKYRSGCFRRVKVMGSEPLISIDGNANQVCVGSGRSLLIYDVKKMSLYTKLTNCMKWEINHICVTKPKDLSVWCAGIGQQVKKLKIQKKTKKQDQNSQYGTLLESRILGFDLYSDDNNQDTVASFVENGTFYFISENEKPIIQEEVVEQMETKKRRINQKN</sequence>
<dbReference type="InterPro" id="IPR015943">
    <property type="entry name" value="WD40/YVTN_repeat-like_dom_sf"/>
</dbReference>
<comment type="caution">
    <text evidence="2">The sequence shown here is derived from an EMBL/GenBank/DDBJ whole genome shotgun (WGS) entry which is preliminary data.</text>
</comment>
<dbReference type="PANTHER" id="PTHR47467:SF1">
    <property type="entry name" value="WD40 REPEAT-CONTAINING PROTEIN"/>
    <property type="match status" value="1"/>
</dbReference>
<dbReference type="InterPro" id="IPR036322">
    <property type="entry name" value="WD40_repeat_dom_sf"/>
</dbReference>
<dbReference type="Proteomes" id="UP001150062">
    <property type="component" value="Unassembled WGS sequence"/>
</dbReference>
<evidence type="ECO:0000313" key="3">
    <source>
        <dbReference type="Proteomes" id="UP001150062"/>
    </source>
</evidence>
<name>A0ABQ8YTB9_9EUKA</name>
<accession>A0ABQ8YTB9</accession>
<feature type="region of interest" description="Disordered" evidence="1">
    <location>
        <begin position="45"/>
        <end position="83"/>
    </location>
</feature>